<dbReference type="RefSeq" id="XP_068357428.1">
    <property type="nucleotide sequence ID" value="XM_068506047.1"/>
</dbReference>
<sequence>MGGSSSQVNQVSFDTFFNSNDKPIFVILPEELVLKQLFSPSHNEISFYQKKSNYGMKAMTIIDILMNYSILTQEKSQFEAFKKIIIPNFSQSLLTDNQNFIYSKLLFDYHQSLNDLFNEKNKDFIENLIMKENKIPILNEQLNNSLMDFGIESIQQFQGVIKKVYKNNSISFKFTKKSFKSDKIITFLESNQNNAQLLMYSFVWGLHINDLKLILLSLKFMTDCNVSMKKSHLEKPFRFEYNDSPELIFSISRQLCRGYINFNSFTLPNKYISPIIAANPFYLLAFNFRDSSYELLKIRISNNNINDDSQRFSTIELPLYLKKSCSIACLNNTLVLVNKNGKIFLGSIEPFFINRQRAKILPARSPKFRLPFSSDGKFIYSLVSTSEVAVFKTSIESNSLVYIHSIKLKLGHSALLEPCNKELLPKSFFTNASMISNGIVIEFIYPLNFGSDQWHHLIRSFSVITGKHIGDHLASLPYKIDSLCYDPFSKYLWSLSVHNDGVCFIKFDFTGSDPPWISNFRLNHHNNDTKPPETIDSYKSYAINYLHSVFCPFLGSSFSHHEYLNDFFTCCSGSKIIDLILSMIESDNLILNQILLFLLCIQIRTVKMNKDQETKLLNILQSLTENPTIYLFVFHFIISICNSINKNNVAHYFSKLQLTKNHLDPCLLLFTLSRLENTKNFSYIFNSDNLSLSTIFSQLRYAKSQTDIPIELHEFILGYQASLFRSLSINMKENPQKLTRIENNVFFYTSLVFENMFLFLVDAKSISDLEKSIFFNFFSRFMVLINIEIVSSKISRLLLPIISQMFSQCTEKIAEFHNNLNFFYFFFNELFFLWVRCFKQIITFSDLELFQRYEQFLDIKMEKEKALNDIFNNSLTNDDFSKLIELFYKKVMNPINKRLTKDDLDLEKLILLAMIYQLNFQNTIIAFHKNSNKENEPVPNEIRQIMQSIYKIRSNLRSKKQSVEDPNLFISMRKNIVEKCHFLLQCESTNTNNSNFSDKLKEKTDFLNNCIQISDIIFVQSQLSDIKSSLSMFIQIASSVFKMDLPLEFLYSFMMYICKDLNILSSFEVLSKYVDIDQDLTLSFILYLMELIGKMPSNAIITFICILVLMTTYTSKGTQNFIFRVINCCFAKFCSQSHAIKKTEFKSTLTFLCYFIRILSDEKIIKNFTEFGNAQITKNLKSLYLLNSLSFTTAHSLLHSNLISLNEQPDPLKFIGVISQPKYHSLSLLLYERIMHIEDADYLKGYVASILDLIGSVFCGECSELFSIVPPVQSIYKSSNSCFIRTPLCQISGALELVQVIRRVIQEKSTFQSAVISLYFSDLSQINVFKDEILIKQTSAMLVILSNIIEIQRQSTIAMNVTENKSYFVTKVNQIENNITGFLLPIEDHMINHSFSISKDIKANELIPFSLSQFTNIEVPYLLFNTAIKMSMEKYSDCLISFLALQCIRTNILDSELGADFSSILLKSLGKSNVNRFEFRSNAPFVISLLIKSLINPTKGIFVGSPVKPIFFHTSFTKMVFENDYILTESQMISNIGVNIFISSILDDINAVFFLIKMNAQSYFNFGIVTHSVDQNQSLSVTYSSNQQAFFINGEKSLSYNLENDLFVECRYLPSKNKVSFASSSKQKRLFSCKLPENSRCSFICLLYPYSTVNYKCSFDPETDCFQKKVHLNQIVTPLKFIKRLGNTILQTNAPKNIKNITKFSMIINTEKDDEKEEIITYNKNVIKYISNSQYEIISNIENEQSYRPSFAKIDLRETAVKFDEFPNSSFVSQIADIYSSPIQLRKYLLVDEISGRFDVIPSDSAIINKNHIIPPFHYKLFSHLPAEVINCYFSGACDKYRQEVLTLLSSRILVNIDVPFVMHHFSITLKMIVNFVTSVLLLLEPIKFSNLYEKKSPIDFENFNSFESCSHTELYDYYSGLNKILDYFKPGKNAQNTNFSKQFVEMWYNKLEKDFSNKYMHFVHQRNSNTIIVGQSIQNTYQTFLEENAIGWIILPICFGQTKLPNFHANNLIFPSMITDNVSYAFSSGEFLRIIAPTQTITKFALIPVFENSNEPLLFSFFNLVVSFKYFVLFTQIPSINRCINDYSTQIRSFVFNSIVACSPFFYSHADAVLSFLMSKVPVKFDADYISKLNLFIVTSKLLRKEAIDRFIHEQLSDYEDIKASIYKYYVDDSTPPDHKSLPDSVFPSIITSYTSISTINYLFIYTKKVLTSKQSAFPFYLLLTEYAEFFSQYPPCEISFLEGNNNQISIHFLSYIPKSIQLFDPDIDNNMNVLVSSSPNFQKSSQFKIKNIAISNLVNMEQTIYVSFPGFENIKQHNLIVCSNTAPISKADLIYEHRHFFRNDLMKWCTEFSNREDQMILIKLRIDPLMNSTDTRISPSLISTMNTRQHYAHLVALRAKILLILNSICIIHKTLMEKSDFHEVQSFISPIISGYRFYNHIISRSNNGKIYLRIDRQEGLKVRNGVSRDYSKSMIAQFSSYYISHISESRGKEQPLHIEFKNENGIDVGGLMRDFVSELIRDINEPKVGLFIKTPNGRNHCGNYQDCIIPVPDPSINKSSNYYRAVGGLIAIGIRTKMQQPQLMFPQLFWDFLITGNISITNIFDIDEDYRNQINSLLTASKEMENKQFENLVANFVVLNARGNILRVNNFKKITKENYERYITLCHQARINEILRPLEIIRSGFWDNLGIYQPGYVTPQLLEFLVCGDRTINLDDFKRITKFSLVPLRQQRYFFESISLMTNDQKRKLLQFSTGLPSITENGLRVDYVECNADSRLPSASTCFYRLHLPTYSSTEKMYQSLIYAISEAGTFENS</sequence>
<dbReference type="InterPro" id="IPR035983">
    <property type="entry name" value="Hect_E3_ubiquitin_ligase"/>
</dbReference>
<dbReference type="InterPro" id="IPR042469">
    <property type="entry name" value="HECTD3"/>
</dbReference>
<reference evidence="4" key="1">
    <citation type="submission" date="2016-10" db="EMBL/GenBank/DDBJ databases">
        <authorList>
            <person name="Benchimol M."/>
            <person name="Almeida L.G."/>
            <person name="Vasconcelos A.T."/>
            <person name="Perreira-Neves A."/>
            <person name="Rosa I.A."/>
            <person name="Tasca T."/>
            <person name="Bogo M.R."/>
            <person name="de Souza W."/>
        </authorList>
    </citation>
    <scope>NUCLEOTIDE SEQUENCE [LARGE SCALE GENOMIC DNA]</scope>
    <source>
        <strain evidence="4">K</strain>
    </source>
</reference>
<accession>A0A1J4K3G9</accession>
<dbReference type="GeneID" id="94840751"/>
<evidence type="ECO:0000259" key="3">
    <source>
        <dbReference type="PROSITE" id="PS50237"/>
    </source>
</evidence>
<protein>
    <recommendedName>
        <fullName evidence="3">HECT domain-containing protein</fullName>
    </recommendedName>
</protein>
<dbReference type="InterPro" id="IPR000569">
    <property type="entry name" value="HECT_dom"/>
</dbReference>
<evidence type="ECO:0000256" key="2">
    <source>
        <dbReference type="PROSITE-ProRule" id="PRU00104"/>
    </source>
</evidence>
<comment type="caution">
    <text evidence="4">The sequence shown here is derived from an EMBL/GenBank/DDBJ whole genome shotgun (WGS) entry which is preliminary data.</text>
</comment>
<dbReference type="EMBL" id="MLAK01000798">
    <property type="protein sequence ID" value="OHT04292.1"/>
    <property type="molecule type" value="Genomic_DNA"/>
</dbReference>
<proteinExistence type="predicted"/>
<organism evidence="4 5">
    <name type="scientific">Tritrichomonas foetus</name>
    <dbReference type="NCBI Taxonomy" id="1144522"/>
    <lineage>
        <taxon>Eukaryota</taxon>
        <taxon>Metamonada</taxon>
        <taxon>Parabasalia</taxon>
        <taxon>Tritrichomonadida</taxon>
        <taxon>Tritrichomonadidae</taxon>
        <taxon>Tritrichomonas</taxon>
    </lineage>
</organism>
<dbReference type="OrthoDB" id="239701at2759"/>
<dbReference type="PANTHER" id="PTHR46654:SF1">
    <property type="entry name" value="E3 UBIQUITIN-PROTEIN LIGASE HECTD3"/>
    <property type="match status" value="1"/>
</dbReference>
<dbReference type="SUPFAM" id="SSF56204">
    <property type="entry name" value="Hect, E3 ligase catalytic domain"/>
    <property type="match status" value="1"/>
</dbReference>
<feature type="active site" description="Glycyl thioester intermediate" evidence="2">
    <location>
        <position position="2785"/>
    </location>
</feature>
<dbReference type="Gene3D" id="3.30.2160.10">
    <property type="entry name" value="Hect, E3 ligase catalytic domain"/>
    <property type="match status" value="1"/>
</dbReference>
<dbReference type="PANTHER" id="PTHR46654">
    <property type="entry name" value="E3 UBIQUITIN-PROTEIN LIGASE HECTD3"/>
    <property type="match status" value="1"/>
</dbReference>
<dbReference type="Pfam" id="PF00632">
    <property type="entry name" value="HECT"/>
    <property type="match status" value="1"/>
</dbReference>
<dbReference type="GO" id="GO:0005737">
    <property type="term" value="C:cytoplasm"/>
    <property type="evidence" value="ECO:0007669"/>
    <property type="project" value="TreeGrafter"/>
</dbReference>
<name>A0A1J4K3G9_9EUKA</name>
<dbReference type="GO" id="GO:0004842">
    <property type="term" value="F:ubiquitin-protein transferase activity"/>
    <property type="evidence" value="ECO:0007669"/>
    <property type="project" value="InterPro"/>
</dbReference>
<gene>
    <name evidence="4" type="ORF">TRFO_28228</name>
</gene>
<dbReference type="Gene3D" id="3.90.1750.10">
    <property type="entry name" value="Hect, E3 ligase catalytic domains"/>
    <property type="match status" value="1"/>
</dbReference>
<dbReference type="VEuPathDB" id="TrichDB:TRFO_28228"/>
<feature type="domain" description="HECT" evidence="3">
    <location>
        <begin position="2489"/>
        <end position="2817"/>
    </location>
</feature>
<evidence type="ECO:0000313" key="4">
    <source>
        <dbReference type="EMBL" id="OHT04292.1"/>
    </source>
</evidence>
<dbReference type="PROSITE" id="PS50237">
    <property type="entry name" value="HECT"/>
    <property type="match status" value="1"/>
</dbReference>
<keyword evidence="5" id="KW-1185">Reference proteome</keyword>
<evidence type="ECO:0000313" key="5">
    <source>
        <dbReference type="Proteomes" id="UP000179807"/>
    </source>
</evidence>
<keyword evidence="1 2" id="KW-0833">Ubl conjugation pathway</keyword>
<evidence type="ECO:0000256" key="1">
    <source>
        <dbReference type="ARBA" id="ARBA00022786"/>
    </source>
</evidence>
<dbReference type="SMART" id="SM00119">
    <property type="entry name" value="HECTc"/>
    <property type="match status" value="1"/>
</dbReference>
<dbReference type="Proteomes" id="UP000179807">
    <property type="component" value="Unassembled WGS sequence"/>
</dbReference>
<dbReference type="Gene3D" id="3.30.2410.10">
    <property type="entry name" value="Hect, E3 ligase catalytic domain"/>
    <property type="match status" value="1"/>
</dbReference>